<dbReference type="Proteomes" id="UP000706039">
    <property type="component" value="Unassembled WGS sequence"/>
</dbReference>
<evidence type="ECO:0000313" key="2">
    <source>
        <dbReference type="EMBL" id="MBY8820734.1"/>
    </source>
</evidence>
<organism evidence="2 3">
    <name type="scientific">Sphingomonas colocasiae</name>
    <dbReference type="NCBI Taxonomy" id="1848973"/>
    <lineage>
        <taxon>Bacteria</taxon>
        <taxon>Pseudomonadati</taxon>
        <taxon>Pseudomonadota</taxon>
        <taxon>Alphaproteobacteria</taxon>
        <taxon>Sphingomonadales</taxon>
        <taxon>Sphingomonadaceae</taxon>
        <taxon>Sphingomonas</taxon>
    </lineage>
</organism>
<dbReference type="PANTHER" id="PTHR20854">
    <property type="entry name" value="INOSITOL MONOPHOSPHATASE"/>
    <property type="match status" value="1"/>
</dbReference>
<dbReference type="Gene3D" id="3.30.540.10">
    <property type="entry name" value="Fructose-1,6-Bisphosphatase, subunit A, domain 1"/>
    <property type="match status" value="1"/>
</dbReference>
<evidence type="ECO:0000313" key="3">
    <source>
        <dbReference type="Proteomes" id="UP000706039"/>
    </source>
</evidence>
<dbReference type="EMBL" id="JAINVV010000001">
    <property type="protein sequence ID" value="MBY8820734.1"/>
    <property type="molecule type" value="Genomic_DNA"/>
</dbReference>
<proteinExistence type="inferred from homology"/>
<reference evidence="2 3" key="1">
    <citation type="submission" date="2021-08" db="EMBL/GenBank/DDBJ databases">
        <authorList>
            <person name="Tuo L."/>
        </authorList>
    </citation>
    <scope>NUCLEOTIDE SEQUENCE [LARGE SCALE GENOMIC DNA]</scope>
    <source>
        <strain evidence="2 3">JCM 31229</strain>
    </source>
</reference>
<comment type="similarity">
    <text evidence="1">Belongs to the inositol monophosphatase superfamily.</text>
</comment>
<keyword evidence="3" id="KW-1185">Reference proteome</keyword>
<dbReference type="Gene3D" id="3.40.190.80">
    <property type="match status" value="1"/>
</dbReference>
<gene>
    <name evidence="2" type="ORF">K7G82_00425</name>
</gene>
<dbReference type="Pfam" id="PF00459">
    <property type="entry name" value="Inositol_P"/>
    <property type="match status" value="1"/>
</dbReference>
<name>A0ABS7PHG4_9SPHN</name>
<dbReference type="PRINTS" id="PR00377">
    <property type="entry name" value="IMPHPHTASES"/>
</dbReference>
<evidence type="ECO:0000256" key="1">
    <source>
        <dbReference type="ARBA" id="ARBA00009759"/>
    </source>
</evidence>
<accession>A0ABS7PHG4</accession>
<dbReference type="SUPFAM" id="SSF56655">
    <property type="entry name" value="Carbohydrate phosphatase"/>
    <property type="match status" value="1"/>
</dbReference>
<dbReference type="PANTHER" id="PTHR20854:SF4">
    <property type="entry name" value="INOSITOL-1-MONOPHOSPHATASE-RELATED"/>
    <property type="match status" value="1"/>
</dbReference>
<comment type="caution">
    <text evidence="2">The sequence shown here is derived from an EMBL/GenBank/DDBJ whole genome shotgun (WGS) entry which is preliminary data.</text>
</comment>
<dbReference type="InterPro" id="IPR000760">
    <property type="entry name" value="Inositol_monophosphatase-like"/>
</dbReference>
<sequence length="279" mass="30071">MPFSILHDRVPALLRDVAATVIMPRFRMLASEDIVEKSPGEIVTLADREAELRLYDGFDALGLDARIVGEEAVAENPGLLRGIGEGRVWLIDPLDGTANFAAGREPFGLMVALIEDGVPVAGWLYDPVNGRMCVAQRGAGARCNDVLVRARPTGHNRPIAALATQFMSPDLRAHIHARAARRLDLVPIPRCAAEHYPRLCLGQNDVALFQRTLPWDHAAGVLFLTEAGGHATRWDGSTYRVGDGKAGLLAASNPGLWARAADVLLGAELGLNQLEQRAA</sequence>
<protein>
    <submittedName>
        <fullName evidence="2">Inositol monophosphatase</fullName>
    </submittedName>
</protein>